<name>A0AA39ZR92_9PEZI</name>
<protein>
    <submittedName>
        <fullName evidence="2">Heterokaryon incompatibility protein-domain-containing protein</fullName>
    </submittedName>
</protein>
<dbReference type="Proteomes" id="UP001172102">
    <property type="component" value="Unassembled WGS sequence"/>
</dbReference>
<reference evidence="2" key="1">
    <citation type="submission" date="2023-06" db="EMBL/GenBank/DDBJ databases">
        <title>Genome-scale phylogeny and comparative genomics of the fungal order Sordariales.</title>
        <authorList>
            <consortium name="Lawrence Berkeley National Laboratory"/>
            <person name="Hensen N."/>
            <person name="Bonometti L."/>
            <person name="Westerberg I."/>
            <person name="Brannstrom I.O."/>
            <person name="Guillou S."/>
            <person name="Cros-Aarteil S."/>
            <person name="Calhoun S."/>
            <person name="Haridas S."/>
            <person name="Kuo A."/>
            <person name="Mondo S."/>
            <person name="Pangilinan J."/>
            <person name="Riley R."/>
            <person name="Labutti K."/>
            <person name="Andreopoulos B."/>
            <person name="Lipzen A."/>
            <person name="Chen C."/>
            <person name="Yanf M."/>
            <person name="Daum C."/>
            <person name="Ng V."/>
            <person name="Clum A."/>
            <person name="Steindorff A."/>
            <person name="Ohm R."/>
            <person name="Martin F."/>
            <person name="Silar P."/>
            <person name="Natvig D."/>
            <person name="Lalanne C."/>
            <person name="Gautier V."/>
            <person name="Ament-Velasquez S.L."/>
            <person name="Kruys A."/>
            <person name="Hutchinson M.I."/>
            <person name="Powell A.J."/>
            <person name="Barry K."/>
            <person name="Miller A.N."/>
            <person name="Grigoriev I.V."/>
            <person name="Debuchy R."/>
            <person name="Gladieux P."/>
            <person name="Thoren M.H."/>
            <person name="Johannesson H."/>
        </authorList>
    </citation>
    <scope>NUCLEOTIDE SEQUENCE</scope>
    <source>
        <strain evidence="2">SMH4607-1</strain>
    </source>
</reference>
<sequence length="731" mass="80862">MQSSGGKKQSLLKASRIIGDTGLWVGQWAARAIIAGPLMGICTVCNNLQARGHEDTLGRTPNSLGRQVRLGSQPRTDLVSTPALVLAGIKTKDLLRCRDTDPKTGRPFRDCRYCRLLCDVLDAFFIDEYMSWITDTRNGMHLEVGLMIREGAPLIINCIGCFLHDPTQMYPRADVELFYESPAALAVPGAPAMGCTLPRIMDTLDPRCMQFVGDCLRQCLAEHPLCVRAVWDFVPTRLLYLDPDGVNIRLCESLPTTTHWAALSHRWGGSEPLKLARGNIGMFKDGIGVQTLPQTFKDAIQVCRNLSVSFLWIDSLCIIQDDPDDWAREAGQMGRVYSYAFLVVLAASSAKPEIPFLGPREEEWGAKTFDLQTPSGARLPIRARKRHLLAAPLDQGLYEPAFTDAWATLRRVGPLYTRGWCFQESYLASRALHFAPGSLIFECKTHRRSDDTPPPYPLVYPGSLGEVPDERKWRLVVESYSSRELTKANDKLHAVSGIAALAPQATRCDYLAGLWRESLLADLLWHVMPTSNRSTTVMTYSSKDNQAAPSWSWASINHGVIWNDFKGFEPLAAVLEASCGLSGLNRFGAVNYGSIKVRGRVTPCLVKHTYQKGQHHAYLVRPDGTRSAEQWFLGDGQIVPVKTESVAGPICRRAVAGMTTLLDHQCADFDSVGAFFFCLGRTGRLGFGHVGLVLAPMEGKALDGWMERIGVITNLGSEWYDRGVETAITLV</sequence>
<proteinExistence type="predicted"/>
<accession>A0AA39ZR92</accession>
<dbReference type="PANTHER" id="PTHR33112:SF16">
    <property type="entry name" value="HETEROKARYON INCOMPATIBILITY DOMAIN-CONTAINING PROTEIN"/>
    <property type="match status" value="1"/>
</dbReference>
<dbReference type="InterPro" id="IPR010730">
    <property type="entry name" value="HET"/>
</dbReference>
<organism evidence="2 3">
    <name type="scientific">Lasiosphaeris hirsuta</name>
    <dbReference type="NCBI Taxonomy" id="260670"/>
    <lineage>
        <taxon>Eukaryota</taxon>
        <taxon>Fungi</taxon>
        <taxon>Dikarya</taxon>
        <taxon>Ascomycota</taxon>
        <taxon>Pezizomycotina</taxon>
        <taxon>Sordariomycetes</taxon>
        <taxon>Sordariomycetidae</taxon>
        <taxon>Sordariales</taxon>
        <taxon>Lasiosphaeriaceae</taxon>
        <taxon>Lasiosphaeris</taxon>
    </lineage>
</organism>
<dbReference type="Pfam" id="PF06985">
    <property type="entry name" value="HET"/>
    <property type="match status" value="1"/>
</dbReference>
<dbReference type="PANTHER" id="PTHR33112">
    <property type="entry name" value="DOMAIN PROTEIN, PUTATIVE-RELATED"/>
    <property type="match status" value="1"/>
</dbReference>
<comment type="caution">
    <text evidence="2">The sequence shown here is derived from an EMBL/GenBank/DDBJ whole genome shotgun (WGS) entry which is preliminary data.</text>
</comment>
<dbReference type="AlphaFoldDB" id="A0AA39ZR92"/>
<evidence type="ECO:0000313" key="3">
    <source>
        <dbReference type="Proteomes" id="UP001172102"/>
    </source>
</evidence>
<feature type="domain" description="Heterokaryon incompatibility" evidence="1">
    <location>
        <begin position="260"/>
        <end position="424"/>
    </location>
</feature>
<gene>
    <name evidence="2" type="ORF">B0H67DRAFT_595293</name>
</gene>
<evidence type="ECO:0000313" key="2">
    <source>
        <dbReference type="EMBL" id="KAK0702209.1"/>
    </source>
</evidence>
<keyword evidence="3" id="KW-1185">Reference proteome</keyword>
<dbReference type="EMBL" id="JAUKUA010000009">
    <property type="protein sequence ID" value="KAK0702209.1"/>
    <property type="molecule type" value="Genomic_DNA"/>
</dbReference>
<evidence type="ECO:0000259" key="1">
    <source>
        <dbReference type="Pfam" id="PF06985"/>
    </source>
</evidence>